<dbReference type="SUPFAM" id="SSF81383">
    <property type="entry name" value="F-box domain"/>
    <property type="match status" value="1"/>
</dbReference>
<evidence type="ECO:0000313" key="4">
    <source>
        <dbReference type="EMBL" id="RKP33907.1"/>
    </source>
</evidence>
<dbReference type="InterPro" id="IPR001810">
    <property type="entry name" value="F-box_dom"/>
</dbReference>
<dbReference type="Proteomes" id="UP000268162">
    <property type="component" value="Unassembled WGS sequence"/>
</dbReference>
<gene>
    <name evidence="4" type="ORF">BJ085DRAFT_32218</name>
</gene>
<feature type="region of interest" description="Disordered" evidence="1">
    <location>
        <begin position="26"/>
        <end position="48"/>
    </location>
</feature>
<proteinExistence type="predicted"/>
<feature type="domain" description="F-box" evidence="3">
    <location>
        <begin position="44"/>
        <end position="94"/>
    </location>
</feature>
<dbReference type="InterPro" id="IPR036047">
    <property type="entry name" value="F-box-like_dom_sf"/>
</dbReference>
<dbReference type="AlphaFoldDB" id="A0A4P9ZKX1"/>
<evidence type="ECO:0000313" key="5">
    <source>
        <dbReference type="Proteomes" id="UP000268162"/>
    </source>
</evidence>
<reference evidence="5" key="1">
    <citation type="journal article" date="2018" name="Nat. Microbiol.">
        <title>Leveraging single-cell genomics to expand the fungal tree of life.</title>
        <authorList>
            <person name="Ahrendt S.R."/>
            <person name="Quandt C.A."/>
            <person name="Ciobanu D."/>
            <person name="Clum A."/>
            <person name="Salamov A."/>
            <person name="Andreopoulos B."/>
            <person name="Cheng J.F."/>
            <person name="Woyke T."/>
            <person name="Pelin A."/>
            <person name="Henrissat B."/>
            <person name="Reynolds N.K."/>
            <person name="Benny G.L."/>
            <person name="Smith M.E."/>
            <person name="James T.Y."/>
            <person name="Grigoriev I.V."/>
        </authorList>
    </citation>
    <scope>NUCLEOTIDE SEQUENCE [LARGE SCALE GENOMIC DNA]</scope>
    <source>
        <strain evidence="5">RSA 468</strain>
    </source>
</reference>
<dbReference type="EMBL" id="ML003473">
    <property type="protein sequence ID" value="RKP33907.1"/>
    <property type="molecule type" value="Genomic_DNA"/>
</dbReference>
<evidence type="ECO:0000259" key="3">
    <source>
        <dbReference type="PROSITE" id="PS50181"/>
    </source>
</evidence>
<evidence type="ECO:0000256" key="1">
    <source>
        <dbReference type="SAM" id="MobiDB-lite"/>
    </source>
</evidence>
<dbReference type="PROSITE" id="PS50181">
    <property type="entry name" value="FBOX"/>
    <property type="match status" value="1"/>
</dbReference>
<sequence>MKSYLVPITLLGLTLAHAVTGHPKPVEEEVISDDGKDSNRPAKISPLNTTPPELIHKILGHLPAEGLVQMSQVDRRLYTTINQHPESQAHLKAVKNLYRDDKLLKLIIGDDEGIGYMEIQNHSLRQIVASISAALIVTRQHDKLHELLGGMASDSYYPMLNYPAMLLLEFATYPADQEDAIAKKINWNCRYAGVLGFKTAEEKCARAPQERILHPFALPMILGDGTVYLRRNSDGNPELAIQVRRPTAEALLKTNGISVDNLPWSDNAILNNQLHLIKLRKGIPHPKLSSQQ</sequence>
<name>A0A4P9ZKX1_9FUNG</name>
<evidence type="ECO:0000256" key="2">
    <source>
        <dbReference type="SAM" id="SignalP"/>
    </source>
</evidence>
<protein>
    <recommendedName>
        <fullName evidence="3">F-box domain-containing protein</fullName>
    </recommendedName>
</protein>
<dbReference type="CDD" id="cd09917">
    <property type="entry name" value="F-box_SF"/>
    <property type="match status" value="1"/>
</dbReference>
<accession>A0A4P9ZKX1</accession>
<feature type="signal peptide" evidence="2">
    <location>
        <begin position="1"/>
        <end position="21"/>
    </location>
</feature>
<keyword evidence="2" id="KW-0732">Signal</keyword>
<feature type="chain" id="PRO_5020845447" description="F-box domain-containing protein" evidence="2">
    <location>
        <begin position="22"/>
        <end position="292"/>
    </location>
</feature>
<organism evidence="4 5">
    <name type="scientific">Dimargaris cristalligena</name>
    <dbReference type="NCBI Taxonomy" id="215637"/>
    <lineage>
        <taxon>Eukaryota</taxon>
        <taxon>Fungi</taxon>
        <taxon>Fungi incertae sedis</taxon>
        <taxon>Zoopagomycota</taxon>
        <taxon>Kickxellomycotina</taxon>
        <taxon>Dimargaritomycetes</taxon>
        <taxon>Dimargaritales</taxon>
        <taxon>Dimargaritaceae</taxon>
        <taxon>Dimargaris</taxon>
    </lineage>
</organism>
<keyword evidence="5" id="KW-1185">Reference proteome</keyword>